<dbReference type="AlphaFoldDB" id="A0A3A8PVW8"/>
<dbReference type="EMBL" id="RAWM01000144">
    <property type="protein sequence ID" value="RKH60597.1"/>
    <property type="molecule type" value="Genomic_DNA"/>
</dbReference>
<feature type="domain" description="Type II secretion system protein GspG C-terminal" evidence="3">
    <location>
        <begin position="76"/>
        <end position="123"/>
    </location>
</feature>
<dbReference type="Gene3D" id="3.30.700.10">
    <property type="entry name" value="Glycoprotein, Type 4 Pilin"/>
    <property type="match status" value="1"/>
</dbReference>
<accession>A0A3A8PVW8</accession>
<evidence type="ECO:0000256" key="2">
    <source>
        <dbReference type="SAM" id="Phobius"/>
    </source>
</evidence>
<sequence>MGFLPRLKPQGVVAALATLVLLGYGVMVAFMLNMERGERQRGVARNMRHILLALTHYEERTGHALPPSAGLSVLVEEGLLEALPVDPWGHDYKYRVEAGSPVILSYGRDGIPDGEGPDADLSSLSLLAE</sequence>
<evidence type="ECO:0000313" key="4">
    <source>
        <dbReference type="EMBL" id="RKH60597.1"/>
    </source>
</evidence>
<reference evidence="5" key="1">
    <citation type="submission" date="2018-09" db="EMBL/GenBank/DDBJ databases">
        <authorList>
            <person name="Livingstone P.G."/>
            <person name="Whitworth D.E."/>
        </authorList>
    </citation>
    <scope>NUCLEOTIDE SEQUENCE [LARGE SCALE GENOMIC DNA]</scope>
    <source>
        <strain evidence="5">AB047A</strain>
    </source>
</reference>
<dbReference type="SUPFAM" id="SSF54523">
    <property type="entry name" value="Pili subunits"/>
    <property type="match status" value="1"/>
</dbReference>
<keyword evidence="2" id="KW-0812">Transmembrane</keyword>
<dbReference type="OrthoDB" id="9795612at2"/>
<feature type="region of interest" description="Disordered" evidence="1">
    <location>
        <begin position="109"/>
        <end position="129"/>
    </location>
</feature>
<comment type="caution">
    <text evidence="4">The sequence shown here is derived from an EMBL/GenBank/DDBJ whole genome shotgun (WGS) entry which is preliminary data.</text>
</comment>
<dbReference type="RefSeq" id="WP_120553020.1">
    <property type="nucleotide sequence ID" value="NZ_RAWM01000144.1"/>
</dbReference>
<evidence type="ECO:0000259" key="3">
    <source>
        <dbReference type="Pfam" id="PF08334"/>
    </source>
</evidence>
<proteinExistence type="predicted"/>
<keyword evidence="5" id="KW-1185">Reference proteome</keyword>
<dbReference type="Proteomes" id="UP000282656">
    <property type="component" value="Unassembled WGS sequence"/>
</dbReference>
<dbReference type="InterPro" id="IPR045584">
    <property type="entry name" value="Pilin-like"/>
</dbReference>
<keyword evidence="2" id="KW-1133">Transmembrane helix</keyword>
<dbReference type="Pfam" id="PF08334">
    <property type="entry name" value="T2SSG"/>
    <property type="match status" value="1"/>
</dbReference>
<gene>
    <name evidence="4" type="ORF">D7X96_33265</name>
</gene>
<name>A0A3A8PVW8_9BACT</name>
<evidence type="ECO:0000256" key="1">
    <source>
        <dbReference type="SAM" id="MobiDB-lite"/>
    </source>
</evidence>
<protein>
    <submittedName>
        <fullName evidence="4">Type II secretion system protein GspG</fullName>
    </submittedName>
</protein>
<feature type="transmembrane region" description="Helical" evidence="2">
    <location>
        <begin position="12"/>
        <end position="32"/>
    </location>
</feature>
<dbReference type="InterPro" id="IPR013545">
    <property type="entry name" value="T2SS_protein-GspG_C"/>
</dbReference>
<evidence type="ECO:0000313" key="5">
    <source>
        <dbReference type="Proteomes" id="UP000282656"/>
    </source>
</evidence>
<organism evidence="4 5">
    <name type="scientific">Corallococcus interemptor</name>
    <dbReference type="NCBI Taxonomy" id="2316720"/>
    <lineage>
        <taxon>Bacteria</taxon>
        <taxon>Pseudomonadati</taxon>
        <taxon>Myxococcota</taxon>
        <taxon>Myxococcia</taxon>
        <taxon>Myxococcales</taxon>
        <taxon>Cystobacterineae</taxon>
        <taxon>Myxococcaceae</taxon>
        <taxon>Corallococcus</taxon>
    </lineage>
</organism>
<keyword evidence="2" id="KW-0472">Membrane</keyword>